<name>A0A4V4HBL3_DENBC</name>
<protein>
    <submittedName>
        <fullName evidence="1">Uncharacterized protein</fullName>
    </submittedName>
</protein>
<evidence type="ECO:0000313" key="1">
    <source>
        <dbReference type="EMBL" id="THU79735.1"/>
    </source>
</evidence>
<evidence type="ECO:0000313" key="2">
    <source>
        <dbReference type="Proteomes" id="UP000297245"/>
    </source>
</evidence>
<gene>
    <name evidence="1" type="ORF">K435DRAFT_519480</name>
</gene>
<sequence length="322" mass="36661">MPDVGTAVLHPNIIPKNIFMFIAPVSLNQCPESGSTEVSWGEHEENHHFWSFNPDGSTQISQRVGDLIGLPKYKVEIFPVAFHYVNYQFQAIQQVQKFFGYDPSTQDFATACGLPLIEVIPLSEDPDKPHDQSIEELNNWHIVHANLDEVSSLDSESIHEDTSAQSQGIWFSMPQLRQEMKLTVSEILSYQDLDGSEQNSCSEDWSDLGSETSKFDSLSNVLIQYLEPSPWLEGYLIGNHDLSKFYRGIKSQDGTRFCWVFGLDVFDASPPVYTERWICVGCHYSHVQVQVECAKCGRWFGNQDIPGALKSIRSNYYYTSFY</sequence>
<reference evidence="1 2" key="1">
    <citation type="journal article" date="2019" name="Nat. Ecol. Evol.">
        <title>Megaphylogeny resolves global patterns of mushroom evolution.</title>
        <authorList>
            <person name="Varga T."/>
            <person name="Krizsan K."/>
            <person name="Foldi C."/>
            <person name="Dima B."/>
            <person name="Sanchez-Garcia M."/>
            <person name="Sanchez-Ramirez S."/>
            <person name="Szollosi G.J."/>
            <person name="Szarkandi J.G."/>
            <person name="Papp V."/>
            <person name="Albert L."/>
            <person name="Andreopoulos W."/>
            <person name="Angelini C."/>
            <person name="Antonin V."/>
            <person name="Barry K.W."/>
            <person name="Bougher N.L."/>
            <person name="Buchanan P."/>
            <person name="Buyck B."/>
            <person name="Bense V."/>
            <person name="Catcheside P."/>
            <person name="Chovatia M."/>
            <person name="Cooper J."/>
            <person name="Damon W."/>
            <person name="Desjardin D."/>
            <person name="Finy P."/>
            <person name="Geml J."/>
            <person name="Haridas S."/>
            <person name="Hughes K."/>
            <person name="Justo A."/>
            <person name="Karasinski D."/>
            <person name="Kautmanova I."/>
            <person name="Kiss B."/>
            <person name="Kocsube S."/>
            <person name="Kotiranta H."/>
            <person name="LaButti K.M."/>
            <person name="Lechner B.E."/>
            <person name="Liimatainen K."/>
            <person name="Lipzen A."/>
            <person name="Lukacs Z."/>
            <person name="Mihaltcheva S."/>
            <person name="Morgado L.N."/>
            <person name="Niskanen T."/>
            <person name="Noordeloos M.E."/>
            <person name="Ohm R.A."/>
            <person name="Ortiz-Santana B."/>
            <person name="Ovrebo C."/>
            <person name="Racz N."/>
            <person name="Riley R."/>
            <person name="Savchenko A."/>
            <person name="Shiryaev A."/>
            <person name="Soop K."/>
            <person name="Spirin V."/>
            <person name="Szebenyi C."/>
            <person name="Tomsovsky M."/>
            <person name="Tulloss R.E."/>
            <person name="Uehling J."/>
            <person name="Grigoriev I.V."/>
            <person name="Vagvolgyi C."/>
            <person name="Papp T."/>
            <person name="Martin F.M."/>
            <person name="Miettinen O."/>
            <person name="Hibbett D.S."/>
            <person name="Nagy L.G."/>
        </authorList>
    </citation>
    <scope>NUCLEOTIDE SEQUENCE [LARGE SCALE GENOMIC DNA]</scope>
    <source>
        <strain evidence="1 2">CBS 962.96</strain>
    </source>
</reference>
<organism evidence="1 2">
    <name type="scientific">Dendrothele bispora (strain CBS 962.96)</name>
    <dbReference type="NCBI Taxonomy" id="1314807"/>
    <lineage>
        <taxon>Eukaryota</taxon>
        <taxon>Fungi</taxon>
        <taxon>Dikarya</taxon>
        <taxon>Basidiomycota</taxon>
        <taxon>Agaricomycotina</taxon>
        <taxon>Agaricomycetes</taxon>
        <taxon>Agaricomycetidae</taxon>
        <taxon>Agaricales</taxon>
        <taxon>Agaricales incertae sedis</taxon>
        <taxon>Dendrothele</taxon>
    </lineage>
</organism>
<accession>A0A4V4HBL3</accession>
<keyword evidence="2" id="KW-1185">Reference proteome</keyword>
<dbReference type="Proteomes" id="UP000297245">
    <property type="component" value="Unassembled WGS sequence"/>
</dbReference>
<dbReference type="AlphaFoldDB" id="A0A4V4HBL3"/>
<proteinExistence type="predicted"/>
<dbReference type="EMBL" id="ML179982">
    <property type="protein sequence ID" value="THU79735.1"/>
    <property type="molecule type" value="Genomic_DNA"/>
</dbReference>
<dbReference type="OrthoDB" id="3020102at2759"/>